<sequence>MNKHKELRRTGTIKTKLLVIPLLVVIIVITGIGFISTYFTREGFLDEMEANGVFLLEEAINRIEDNKLALETLEKTFGDRIIMVGNLILSASQDIDNEYLKEIGENMGFREINFFSPDGEILYSSIDDYVGWRAEDGHPVHDFMNGALTSQIEEVRLDTESGNYTKYGYVKSPNGTFVQLGIDARHVIELTQRFSNQRVVRSLGAKDEIVYALFIDMNLKAAAHSNLDRVGVDLSHDELVLNSILNKESYSKVINYGAEEIRTFDIISPVVLAGETIGALNIGYSMEKVDSEIRKNIIVVSVAGIIALLVLGLVLLSSSGYALKTINKLKEIMGTMAEGDFRNDVPSDLVKRNDEFGVISESVQKMQISMRGIIGNVVDKAQTVSASSQELTATANQSAIASEEVARTIQEIAEGANDQARDTERGVSSASELGDIVSKNSEYMEDLNKSAQIVDTLKNEGISIIEDLVEKTDISKNSSKEVQGVILNTNESAEKIASASQMIKSIAEQTNLLALNAAIEAARAGDAGRGFAVVADEIRKLAEQSNRFTQEIKTVIEELTQKTSSAVNTMQDLEKIVESQSLSVSDTNDKFEGISKAIEDIKIAIERAIGSSQLMDDKKNEIMSVIEHLSSISQQNAAGTEQASASVQQQTAAMAQISSASEDLSKIAEELNLQVDKFKI</sequence>
<evidence type="ECO:0000313" key="9">
    <source>
        <dbReference type="Proteomes" id="UP001314903"/>
    </source>
</evidence>
<dbReference type="SUPFAM" id="SSF103190">
    <property type="entry name" value="Sensory domain-like"/>
    <property type="match status" value="1"/>
</dbReference>
<dbReference type="SMART" id="SM00283">
    <property type="entry name" value="MA"/>
    <property type="match status" value="1"/>
</dbReference>
<evidence type="ECO:0000256" key="1">
    <source>
        <dbReference type="ARBA" id="ARBA00023224"/>
    </source>
</evidence>
<keyword evidence="5" id="KW-1133">Transmembrane helix</keyword>
<keyword evidence="4" id="KW-0175">Coiled coil</keyword>
<keyword evidence="9" id="KW-1185">Reference proteome</keyword>
<dbReference type="PROSITE" id="PS50111">
    <property type="entry name" value="CHEMOTAXIS_TRANSDUC_2"/>
    <property type="match status" value="1"/>
</dbReference>
<keyword evidence="5" id="KW-0812">Transmembrane</keyword>
<comment type="similarity">
    <text evidence="2">Belongs to the methyl-accepting chemotaxis (MCP) protein family.</text>
</comment>
<dbReference type="PANTHER" id="PTHR32089">
    <property type="entry name" value="METHYL-ACCEPTING CHEMOTAXIS PROTEIN MCPB"/>
    <property type="match status" value="1"/>
</dbReference>
<dbReference type="Pfam" id="PF00015">
    <property type="entry name" value="MCPsignal"/>
    <property type="match status" value="1"/>
</dbReference>
<keyword evidence="5" id="KW-0472">Membrane</keyword>
<evidence type="ECO:0000256" key="4">
    <source>
        <dbReference type="SAM" id="Coils"/>
    </source>
</evidence>
<name>A0ABS4KKV9_9FIRM</name>
<evidence type="ECO:0000259" key="7">
    <source>
        <dbReference type="PROSITE" id="PS50885"/>
    </source>
</evidence>
<organism evidence="8 9">
    <name type="scientific">Acetoanaerobium pronyense</name>
    <dbReference type="NCBI Taxonomy" id="1482736"/>
    <lineage>
        <taxon>Bacteria</taxon>
        <taxon>Bacillati</taxon>
        <taxon>Bacillota</taxon>
        <taxon>Clostridia</taxon>
        <taxon>Peptostreptococcales</taxon>
        <taxon>Filifactoraceae</taxon>
        <taxon>Acetoanaerobium</taxon>
    </lineage>
</organism>
<gene>
    <name evidence="8" type="ORF">J2Z35_002225</name>
</gene>
<dbReference type="PANTHER" id="PTHR32089:SF112">
    <property type="entry name" value="LYSOZYME-LIKE PROTEIN-RELATED"/>
    <property type="match status" value="1"/>
</dbReference>
<dbReference type="SMART" id="SM00304">
    <property type="entry name" value="HAMP"/>
    <property type="match status" value="1"/>
</dbReference>
<dbReference type="InterPro" id="IPR029151">
    <property type="entry name" value="Sensor-like_sf"/>
</dbReference>
<feature type="coiled-coil region" evidence="4">
    <location>
        <begin position="538"/>
        <end position="576"/>
    </location>
</feature>
<evidence type="ECO:0000313" key="8">
    <source>
        <dbReference type="EMBL" id="MBP2028424.1"/>
    </source>
</evidence>
<dbReference type="SUPFAM" id="SSF58104">
    <property type="entry name" value="Methyl-accepting chemotaxis protein (MCP) signaling domain"/>
    <property type="match status" value="1"/>
</dbReference>
<feature type="transmembrane region" description="Helical" evidence="5">
    <location>
        <begin position="20"/>
        <end position="39"/>
    </location>
</feature>
<evidence type="ECO:0000259" key="6">
    <source>
        <dbReference type="PROSITE" id="PS50111"/>
    </source>
</evidence>
<dbReference type="CDD" id="cd06225">
    <property type="entry name" value="HAMP"/>
    <property type="match status" value="1"/>
</dbReference>
<reference evidence="8 9" key="1">
    <citation type="submission" date="2021-03" db="EMBL/GenBank/DDBJ databases">
        <title>Genomic Encyclopedia of Type Strains, Phase IV (KMG-IV): sequencing the most valuable type-strain genomes for metagenomic binning, comparative biology and taxonomic classification.</title>
        <authorList>
            <person name="Goeker M."/>
        </authorList>
    </citation>
    <scope>NUCLEOTIDE SEQUENCE [LARGE SCALE GENOMIC DNA]</scope>
    <source>
        <strain evidence="8 9">DSM 27512</strain>
    </source>
</reference>
<keyword evidence="1 3" id="KW-0807">Transducer</keyword>
<dbReference type="EMBL" id="JAGGLI010000028">
    <property type="protein sequence ID" value="MBP2028424.1"/>
    <property type="molecule type" value="Genomic_DNA"/>
</dbReference>
<evidence type="ECO:0000256" key="3">
    <source>
        <dbReference type="PROSITE-ProRule" id="PRU00284"/>
    </source>
</evidence>
<feature type="domain" description="Methyl-accepting transducer" evidence="6">
    <location>
        <begin position="394"/>
        <end position="651"/>
    </location>
</feature>
<dbReference type="InterPro" id="IPR003660">
    <property type="entry name" value="HAMP_dom"/>
</dbReference>
<proteinExistence type="inferred from homology"/>
<evidence type="ECO:0000256" key="5">
    <source>
        <dbReference type="SAM" id="Phobius"/>
    </source>
</evidence>
<evidence type="ECO:0000256" key="2">
    <source>
        <dbReference type="ARBA" id="ARBA00029447"/>
    </source>
</evidence>
<feature type="domain" description="HAMP" evidence="7">
    <location>
        <begin position="320"/>
        <end position="375"/>
    </location>
</feature>
<protein>
    <submittedName>
        <fullName evidence="8">Methyl-accepting chemotaxis protein</fullName>
    </submittedName>
</protein>
<dbReference type="PROSITE" id="PS50885">
    <property type="entry name" value="HAMP"/>
    <property type="match status" value="1"/>
</dbReference>
<comment type="caution">
    <text evidence="8">The sequence shown here is derived from an EMBL/GenBank/DDBJ whole genome shotgun (WGS) entry which is preliminary data.</text>
</comment>
<dbReference type="InterPro" id="IPR004089">
    <property type="entry name" value="MCPsignal_dom"/>
</dbReference>
<accession>A0ABS4KKV9</accession>
<dbReference type="RefSeq" id="WP_209661475.1">
    <property type="nucleotide sequence ID" value="NZ_JAGGLI010000028.1"/>
</dbReference>
<dbReference type="Gene3D" id="1.10.287.950">
    <property type="entry name" value="Methyl-accepting chemotaxis protein"/>
    <property type="match status" value="1"/>
</dbReference>
<feature type="transmembrane region" description="Helical" evidence="5">
    <location>
        <begin position="297"/>
        <end position="323"/>
    </location>
</feature>
<dbReference type="Proteomes" id="UP001314903">
    <property type="component" value="Unassembled WGS sequence"/>
</dbReference>